<dbReference type="SUPFAM" id="SSF144206">
    <property type="entry name" value="NOB1 zinc finger-like"/>
    <property type="match status" value="1"/>
</dbReference>
<comment type="caution">
    <text evidence="3">The sequence shown here is derived from an EMBL/GenBank/DDBJ whole genome shotgun (WGS) entry which is preliminary data.</text>
</comment>
<protein>
    <recommendedName>
        <fullName evidence="2">Ubiquinol-cytochrome c chaperone domain-containing protein</fullName>
    </recommendedName>
</protein>
<dbReference type="Pfam" id="PF03981">
    <property type="entry name" value="Ubiq_cyt_C_chap"/>
    <property type="match status" value="1"/>
</dbReference>
<dbReference type="Proteomes" id="UP000643610">
    <property type="component" value="Unassembled WGS sequence"/>
</dbReference>
<proteinExistence type="inferred from homology"/>
<dbReference type="Gene3D" id="6.20.210.10">
    <property type="entry name" value="Nin one binding (NOB1), Zn-ribbon-like"/>
    <property type="match status" value="1"/>
</dbReference>
<organism evidence="3 4">
    <name type="scientific">Undibacterium amnicola</name>
    <dbReference type="NCBI Taxonomy" id="1834038"/>
    <lineage>
        <taxon>Bacteria</taxon>
        <taxon>Pseudomonadati</taxon>
        <taxon>Pseudomonadota</taxon>
        <taxon>Betaproteobacteria</taxon>
        <taxon>Burkholderiales</taxon>
        <taxon>Oxalobacteraceae</taxon>
        <taxon>Undibacterium</taxon>
    </lineage>
</organism>
<sequence length="263" mass="28736">MKNTSIFDKNLNPVLEVADKDDLEPLVDYVKDKISENLTSSDAYKMRYPDHTQYADLIAREIRDMGGNSFVNVLRGEGPAYHEIVCDVAKKLEAPFNENRSIDEIEDAILETILKKALDHMSDGEKRELLKEMGSKGGLDSGGISTAAFIAIFRAGGFYSYQLTLIIANQIARMILGHGLRIGANAAIARWASVLTGPIGWAISGIWTAIDLAGPAFKVTIPCVIHVAMLRKKLNALSCKECGAILPDTTVKFCPECGNKMST</sequence>
<feature type="domain" description="Ubiquinol-cytochrome c chaperone" evidence="2">
    <location>
        <begin position="52"/>
        <end position="222"/>
    </location>
</feature>
<dbReference type="InterPro" id="IPR021150">
    <property type="entry name" value="Ubiq_cyt_c_chap"/>
</dbReference>
<dbReference type="EMBL" id="JACOFU010000006">
    <property type="protein sequence ID" value="MBC3832865.1"/>
    <property type="molecule type" value="Genomic_DNA"/>
</dbReference>
<accession>A0ABR6XTP4</accession>
<evidence type="ECO:0000313" key="3">
    <source>
        <dbReference type="EMBL" id="MBC3832865.1"/>
    </source>
</evidence>
<dbReference type="RefSeq" id="WP_186891907.1">
    <property type="nucleotide sequence ID" value="NZ_JACOFU010000006.1"/>
</dbReference>
<keyword evidence="4" id="KW-1185">Reference proteome</keyword>
<gene>
    <name evidence="3" type="ORF">H8K33_15250</name>
</gene>
<name>A0ABR6XTP4_9BURK</name>
<dbReference type="InterPro" id="IPR036283">
    <property type="entry name" value="NOB1_Zf-like_sf"/>
</dbReference>
<reference evidence="3 4" key="1">
    <citation type="submission" date="2020-08" db="EMBL/GenBank/DDBJ databases">
        <title>Novel species isolated from subtropical streams in China.</title>
        <authorList>
            <person name="Lu H."/>
        </authorList>
    </citation>
    <scope>NUCLEOTIDE SEQUENCE [LARGE SCALE GENOMIC DNA]</scope>
    <source>
        <strain evidence="3 4">KCTC 52442</strain>
    </source>
</reference>
<comment type="similarity">
    <text evidence="1">Belongs to the UPF0174 family.</text>
</comment>
<evidence type="ECO:0000256" key="1">
    <source>
        <dbReference type="ARBA" id="ARBA00006436"/>
    </source>
</evidence>
<evidence type="ECO:0000313" key="4">
    <source>
        <dbReference type="Proteomes" id="UP000643610"/>
    </source>
</evidence>
<evidence type="ECO:0000259" key="2">
    <source>
        <dbReference type="Pfam" id="PF03981"/>
    </source>
</evidence>